<reference evidence="1" key="1">
    <citation type="submission" date="2023-03" db="EMBL/GenBank/DDBJ databases">
        <title>Massive genome expansion in bonnet fungi (Mycena s.s.) driven by repeated elements and novel gene families across ecological guilds.</title>
        <authorList>
            <consortium name="Lawrence Berkeley National Laboratory"/>
            <person name="Harder C.B."/>
            <person name="Miyauchi S."/>
            <person name="Viragh M."/>
            <person name="Kuo A."/>
            <person name="Thoen E."/>
            <person name="Andreopoulos B."/>
            <person name="Lu D."/>
            <person name="Skrede I."/>
            <person name="Drula E."/>
            <person name="Henrissat B."/>
            <person name="Morin E."/>
            <person name="Kohler A."/>
            <person name="Barry K."/>
            <person name="LaButti K."/>
            <person name="Morin E."/>
            <person name="Salamov A."/>
            <person name="Lipzen A."/>
            <person name="Mereny Z."/>
            <person name="Hegedus B."/>
            <person name="Baldrian P."/>
            <person name="Stursova M."/>
            <person name="Weitz H."/>
            <person name="Taylor A."/>
            <person name="Grigoriev I.V."/>
            <person name="Nagy L.G."/>
            <person name="Martin F."/>
            <person name="Kauserud H."/>
        </authorList>
    </citation>
    <scope>NUCLEOTIDE SEQUENCE</scope>
    <source>
        <strain evidence="1">CBHHK188m</strain>
    </source>
</reference>
<protein>
    <submittedName>
        <fullName evidence="1">Uncharacterized protein</fullName>
    </submittedName>
</protein>
<name>A0AAD7K343_9AGAR</name>
<organism evidence="1 2">
    <name type="scientific">Mycena maculata</name>
    <dbReference type="NCBI Taxonomy" id="230809"/>
    <lineage>
        <taxon>Eukaryota</taxon>
        <taxon>Fungi</taxon>
        <taxon>Dikarya</taxon>
        <taxon>Basidiomycota</taxon>
        <taxon>Agaricomycotina</taxon>
        <taxon>Agaricomycetes</taxon>
        <taxon>Agaricomycetidae</taxon>
        <taxon>Agaricales</taxon>
        <taxon>Marasmiineae</taxon>
        <taxon>Mycenaceae</taxon>
        <taxon>Mycena</taxon>
    </lineage>
</organism>
<evidence type="ECO:0000313" key="2">
    <source>
        <dbReference type="Proteomes" id="UP001215280"/>
    </source>
</evidence>
<dbReference type="EMBL" id="JARJLG010000013">
    <property type="protein sequence ID" value="KAJ7776068.1"/>
    <property type="molecule type" value="Genomic_DNA"/>
</dbReference>
<accession>A0AAD7K343</accession>
<keyword evidence="2" id="KW-1185">Reference proteome</keyword>
<dbReference type="Proteomes" id="UP001215280">
    <property type="component" value="Unassembled WGS sequence"/>
</dbReference>
<comment type="caution">
    <text evidence="1">The sequence shown here is derived from an EMBL/GenBank/DDBJ whole genome shotgun (WGS) entry which is preliminary data.</text>
</comment>
<dbReference type="AlphaFoldDB" id="A0AAD7K343"/>
<gene>
    <name evidence="1" type="ORF">DFH07DRAFT_912106</name>
</gene>
<evidence type="ECO:0000313" key="1">
    <source>
        <dbReference type="EMBL" id="KAJ7776068.1"/>
    </source>
</evidence>
<sequence length="683" mass="77984">MSSLHLKRAKAWQTTEFNTEWIQNAVEYCRKDPEGKRRFEAELVANYEESEARKLLLHFSLPGARRISGSPPKGDVWWAQAVFDLGMPTGALVAYAQYVQRNGLAAPPHLKPAIKRKRGEGSIAWLSRRYDAHMDGHKVPEMDWATARAIAISEFDRARDTWEGWHTSPERFFDEIHQRGITTILSPQILADPDKDWVRRHKFDDAFRGRVYSLTMAHMVWLHASELLEELFSKGLTTSAEIEREYKKDRQLMMRLIACYVKIEGLSLHLWSNMGQVLSNSENIAPCLIRRRGAVDGMADISMNNSPAGKTCFSLLNDLEQYIVRVIVEQQRFPMEICEKLMKFLVGDPHAADRFDSGTFDILGEFLTVHEFLQQMELSTFGKNLMACSLGLEGTESDLLDALCPMKPRAVQPKSRHRSRWGAPYITMVEVRDTWRDIAWRLNMQGTQGSSGLLARIERMDYLPPAMFDDMWHVYDLCLWVHSAPKALPGQHRALARHFGLYEVSDSTRPTCTGVLLREMVERTRDLRLREEAPRHAAAAARAQVPDPVVVVTVAQSGHAYLADEEITPREKVKTRKHVRDEAPEMSTIKAEGNEGDILPEFLPLGYKLGKKAMKVFHRILEDDRNADETTSDLKKGQIRWDRLTMFQAMKRIGFGVCQTAGSTVRFDPPAKNARPITFHRVS</sequence>
<proteinExistence type="predicted"/>